<protein>
    <submittedName>
        <fullName evidence="1">Uncharacterized protein</fullName>
    </submittedName>
</protein>
<dbReference type="Proteomes" id="UP000265520">
    <property type="component" value="Unassembled WGS sequence"/>
</dbReference>
<dbReference type="EMBL" id="LXQA010165218">
    <property type="protein sequence ID" value="MCI28357.1"/>
    <property type="molecule type" value="Genomic_DNA"/>
</dbReference>
<evidence type="ECO:0000313" key="2">
    <source>
        <dbReference type="Proteomes" id="UP000265520"/>
    </source>
</evidence>
<comment type="caution">
    <text evidence="1">The sequence shown here is derived from an EMBL/GenBank/DDBJ whole genome shotgun (WGS) entry which is preliminary data.</text>
</comment>
<name>A0A392QWE0_9FABA</name>
<accession>A0A392QWE0</accession>
<dbReference type="AlphaFoldDB" id="A0A392QWE0"/>
<evidence type="ECO:0000313" key="1">
    <source>
        <dbReference type="EMBL" id="MCI28357.1"/>
    </source>
</evidence>
<organism evidence="1 2">
    <name type="scientific">Trifolium medium</name>
    <dbReference type="NCBI Taxonomy" id="97028"/>
    <lineage>
        <taxon>Eukaryota</taxon>
        <taxon>Viridiplantae</taxon>
        <taxon>Streptophyta</taxon>
        <taxon>Embryophyta</taxon>
        <taxon>Tracheophyta</taxon>
        <taxon>Spermatophyta</taxon>
        <taxon>Magnoliopsida</taxon>
        <taxon>eudicotyledons</taxon>
        <taxon>Gunneridae</taxon>
        <taxon>Pentapetalae</taxon>
        <taxon>rosids</taxon>
        <taxon>fabids</taxon>
        <taxon>Fabales</taxon>
        <taxon>Fabaceae</taxon>
        <taxon>Papilionoideae</taxon>
        <taxon>50 kb inversion clade</taxon>
        <taxon>NPAAA clade</taxon>
        <taxon>Hologalegina</taxon>
        <taxon>IRL clade</taxon>
        <taxon>Trifolieae</taxon>
        <taxon>Trifolium</taxon>
    </lineage>
</organism>
<reference evidence="1 2" key="1">
    <citation type="journal article" date="2018" name="Front. Plant Sci.">
        <title>Red Clover (Trifolium pratense) and Zigzag Clover (T. medium) - A Picture of Genomic Similarities and Differences.</title>
        <authorList>
            <person name="Dluhosova J."/>
            <person name="Istvanek J."/>
            <person name="Nedelnik J."/>
            <person name="Repkova J."/>
        </authorList>
    </citation>
    <scope>NUCLEOTIDE SEQUENCE [LARGE SCALE GENOMIC DNA]</scope>
    <source>
        <strain evidence="2">cv. 10/8</strain>
        <tissue evidence="1">Leaf</tissue>
    </source>
</reference>
<sequence>MMIFVKLMTSKEAFHGRQPMVFGVNQEEVELRRVRGKISADNLAFWNLRAVQGIPARCASHLASSRHLFWQARVAQGSMARCAVRSISTGFLPGIGASRGADMARRAGEEFQICLHNGHLRVAQSLWRGAQNQFLRKSRH</sequence>
<keyword evidence="2" id="KW-1185">Reference proteome</keyword>
<feature type="non-terminal residue" evidence="1">
    <location>
        <position position="140"/>
    </location>
</feature>
<proteinExistence type="predicted"/>